<proteinExistence type="predicted"/>
<accession>A0A2N9FFV5</accession>
<evidence type="ECO:0000259" key="3">
    <source>
        <dbReference type="PROSITE" id="PS50158"/>
    </source>
</evidence>
<dbReference type="InterPro" id="IPR025558">
    <property type="entry name" value="DUF4283"/>
</dbReference>
<feature type="compositionally biased region" description="Basic residues" evidence="2">
    <location>
        <begin position="399"/>
        <end position="416"/>
    </location>
</feature>
<protein>
    <recommendedName>
        <fullName evidence="3">CCHC-type domain-containing protein</fullName>
    </recommendedName>
</protein>
<keyword evidence="1" id="KW-0862">Zinc</keyword>
<feature type="region of interest" description="Disordered" evidence="2">
    <location>
        <begin position="354"/>
        <end position="439"/>
    </location>
</feature>
<dbReference type="Pfam" id="PF14111">
    <property type="entry name" value="DUF4283"/>
    <property type="match status" value="1"/>
</dbReference>
<dbReference type="SUPFAM" id="SSF56219">
    <property type="entry name" value="DNase I-like"/>
    <property type="match status" value="1"/>
</dbReference>
<dbReference type="EMBL" id="OIVN01001090">
    <property type="protein sequence ID" value="SPC89717.1"/>
    <property type="molecule type" value="Genomic_DNA"/>
</dbReference>
<dbReference type="PANTHER" id="PTHR31286">
    <property type="entry name" value="GLYCINE-RICH CELL WALL STRUCTURAL PROTEIN 1.8-LIKE"/>
    <property type="match status" value="1"/>
</dbReference>
<dbReference type="PANTHER" id="PTHR31286:SF178">
    <property type="entry name" value="DUF4283 DOMAIN-CONTAINING PROTEIN"/>
    <property type="match status" value="1"/>
</dbReference>
<dbReference type="Pfam" id="PF14392">
    <property type="entry name" value="zf-CCHC_4"/>
    <property type="match status" value="1"/>
</dbReference>
<evidence type="ECO:0000256" key="1">
    <source>
        <dbReference type="PROSITE-ProRule" id="PRU00047"/>
    </source>
</evidence>
<keyword evidence="1" id="KW-0863">Zinc-finger</keyword>
<dbReference type="InterPro" id="IPR036691">
    <property type="entry name" value="Endo/exonu/phosph_ase_sf"/>
</dbReference>
<dbReference type="InterPro" id="IPR025836">
    <property type="entry name" value="Zn_knuckle_CX2CX4HX4C"/>
</dbReference>
<dbReference type="GO" id="GO:0008270">
    <property type="term" value="F:zinc ion binding"/>
    <property type="evidence" value="ECO:0007669"/>
    <property type="project" value="UniProtKB-KW"/>
</dbReference>
<dbReference type="Gene3D" id="3.60.10.10">
    <property type="entry name" value="Endonuclease/exonuclease/phosphatase"/>
    <property type="match status" value="1"/>
</dbReference>
<evidence type="ECO:0000256" key="2">
    <source>
        <dbReference type="SAM" id="MobiDB-lite"/>
    </source>
</evidence>
<dbReference type="GO" id="GO:0003676">
    <property type="term" value="F:nucleic acid binding"/>
    <property type="evidence" value="ECO:0007669"/>
    <property type="project" value="InterPro"/>
</dbReference>
<sequence length="1069" mass="120424">MDKLIAKTSRLGWSKQPLSLDIEPEVEEKAMLILLGKVLSTKVFSRLVVKEIICRAWNTINEVEVAVVDKNVFMFTFGHEVDVRRIWDCRPWSFKGEHLILKQYSSDLSFNEIDFSISDFWVQVHGLPLNRQNVPSLKKVGAVLGNVLDMDLSRSGANGGKRFVRVRVGIEVHRPLLTGFPLERESLPIIWIPFKYEKLESFCYRCGILGHDVQNCPDAKVQSRWKKGLTLGIHGNWLRAEEPMDQSEVWVEDNSKNRREAEESAMSVHQAVDSFQSLHLVFDNNTSPEGVETSYSNQKVLILFEPDQLVGPISANLGELSKVNDCGLSIGLNLVGLDQSKTPNIAAGLINRKRKAEDDLSSSDTIKKAREDSTDQSNSLAKVNPNCPKSPLNQNKNNKGSKKLSLKTRARTVVRKAKSDLVKSDQMMEADQKELENDSGNEAVRTLKALARSKGPDVFFVTEIKAKSSKIDKLKNSMGFADCCYVDSRGKAGGLALFWKVGVELEVVFSNKNAIVALIYSDPSECAWLLIAVHGPPYMVKKRKFWELMAEIIDSFAWAWLMIGNLNVIASSSEKLGSSQKGECSSRCFQNFVSSVGAIDLGFCGPKFTWTNRRAGWANIKERLDRGICNPDWQSLFPKAGVRHLVAPNSDYNPILLDTHLESSKGSRPFRFEAMWARDESSIEVVEKAWAIPVKGSQNLKLMKRIHNGRLVASSSESYIHNANSKKARLRPLLSRIIDPSQSAFVPNRWIIENMLVAQEVVHSFKKSKRKKGFVGLKLDFHKSYDCLEWEFIHRVLKAVGSSITPSRGIRQGDPLSPYLFILCNEVFARLINRETDACRIHGAKIVTGAPVSTKKLGLFVSKGVHSQFSRQVKNLWGFKHLDQGVKYLGVSLFLSANKSKDFSFVKENLNTHICGWKSKTLSQMGHATLIKSIALASPMYVMSAFKLPKGLCAELDAMVRKFWWNPKKEGSRLYTPMAWLDICKPLIDGGLGFRSFESFNEAMIAKLAWWVLSNRDSFCVRVLRSKYNVGFNWLNEESTRSASYAWRGLESVKDLLSRDACRMVESRK</sequence>
<keyword evidence="1" id="KW-0479">Metal-binding</keyword>
<gene>
    <name evidence="4" type="ORF">FSB_LOCUS17599</name>
</gene>
<reference evidence="4" key="1">
    <citation type="submission" date="2018-02" db="EMBL/GenBank/DDBJ databases">
        <authorList>
            <person name="Cohen D.B."/>
            <person name="Kent A.D."/>
        </authorList>
    </citation>
    <scope>NUCLEOTIDE SEQUENCE</scope>
</reference>
<dbReference type="InterPro" id="IPR001878">
    <property type="entry name" value="Znf_CCHC"/>
</dbReference>
<dbReference type="AlphaFoldDB" id="A0A2N9FFV5"/>
<feature type="domain" description="CCHC-type" evidence="3">
    <location>
        <begin position="203"/>
        <end position="218"/>
    </location>
</feature>
<organism evidence="4">
    <name type="scientific">Fagus sylvatica</name>
    <name type="common">Beechnut</name>
    <dbReference type="NCBI Taxonomy" id="28930"/>
    <lineage>
        <taxon>Eukaryota</taxon>
        <taxon>Viridiplantae</taxon>
        <taxon>Streptophyta</taxon>
        <taxon>Embryophyta</taxon>
        <taxon>Tracheophyta</taxon>
        <taxon>Spermatophyta</taxon>
        <taxon>Magnoliopsida</taxon>
        <taxon>eudicotyledons</taxon>
        <taxon>Gunneridae</taxon>
        <taxon>Pentapetalae</taxon>
        <taxon>rosids</taxon>
        <taxon>fabids</taxon>
        <taxon>Fagales</taxon>
        <taxon>Fagaceae</taxon>
        <taxon>Fagus</taxon>
    </lineage>
</organism>
<dbReference type="InterPro" id="IPR040256">
    <property type="entry name" value="At4g02000-like"/>
</dbReference>
<evidence type="ECO:0000313" key="4">
    <source>
        <dbReference type="EMBL" id="SPC89717.1"/>
    </source>
</evidence>
<name>A0A2N9FFV5_FAGSY</name>
<dbReference type="PROSITE" id="PS50158">
    <property type="entry name" value="ZF_CCHC"/>
    <property type="match status" value="1"/>
</dbReference>